<dbReference type="Proteomes" id="UP001284601">
    <property type="component" value="Unassembled WGS sequence"/>
</dbReference>
<sequence>MAAPDDRALLREAIALEASAQQALLRGDAAVSRERFAAAAERYRASWEAAPPRGFGRLVGLAKAAVLAGHAGEAAAYVRERLGDACDSPPGCYALAIAALVQGDDGAAVDAAAGMQTEDPAFTRTAVAIDALARGDGPGYAAAVRGIVADFEERDAHLTGVPFADTAVMLERLARPRGLAARPASALMPVLG</sequence>
<gene>
    <name evidence="1" type="ORF">R7226_31455</name>
</gene>
<comment type="caution">
    <text evidence="1">The sequence shown here is derived from an EMBL/GenBank/DDBJ whole genome shotgun (WGS) entry which is preliminary data.</text>
</comment>
<reference evidence="2" key="1">
    <citation type="submission" date="2023-07" db="EMBL/GenBank/DDBJ databases">
        <title>Conexibacter stalactiti sp. nov., isolated from stalactites in a lava cave and emended description of the genus Conexibacter.</title>
        <authorList>
            <person name="Lee S.D."/>
        </authorList>
    </citation>
    <scope>NUCLEOTIDE SEQUENCE [LARGE SCALE GENOMIC DNA]</scope>
    <source>
        <strain evidence="2">KCTC 39840</strain>
    </source>
</reference>
<evidence type="ECO:0008006" key="3">
    <source>
        <dbReference type="Google" id="ProtNLM"/>
    </source>
</evidence>
<proteinExistence type="predicted"/>
<accession>A0ABU4I0F0</accession>
<keyword evidence="2" id="KW-1185">Reference proteome</keyword>
<name>A0ABU4I0F0_9ACTN</name>
<evidence type="ECO:0000313" key="1">
    <source>
        <dbReference type="EMBL" id="MDW5598918.1"/>
    </source>
</evidence>
<dbReference type="RefSeq" id="WP_318601518.1">
    <property type="nucleotide sequence ID" value="NZ_JAWSTH010000228.1"/>
</dbReference>
<evidence type="ECO:0000313" key="2">
    <source>
        <dbReference type="Proteomes" id="UP001284601"/>
    </source>
</evidence>
<dbReference type="EMBL" id="JAWSTH010000228">
    <property type="protein sequence ID" value="MDW5598918.1"/>
    <property type="molecule type" value="Genomic_DNA"/>
</dbReference>
<protein>
    <recommendedName>
        <fullName evidence="3">Tetratricopeptide repeat protein</fullName>
    </recommendedName>
</protein>
<organism evidence="1 2">
    <name type="scientific">Conexibacter stalactiti</name>
    <dbReference type="NCBI Taxonomy" id="1940611"/>
    <lineage>
        <taxon>Bacteria</taxon>
        <taxon>Bacillati</taxon>
        <taxon>Actinomycetota</taxon>
        <taxon>Thermoleophilia</taxon>
        <taxon>Solirubrobacterales</taxon>
        <taxon>Conexibacteraceae</taxon>
        <taxon>Conexibacter</taxon>
    </lineage>
</organism>